<dbReference type="InterPro" id="IPR050890">
    <property type="entry name" value="PTS_EIIA_component"/>
</dbReference>
<keyword evidence="5" id="KW-0598">Phosphotransferase system</keyword>
<dbReference type="GO" id="GO:0016301">
    <property type="term" value="F:kinase activity"/>
    <property type="evidence" value="ECO:0007669"/>
    <property type="project" value="UniProtKB-KW"/>
</dbReference>
<dbReference type="InterPro" id="IPR001127">
    <property type="entry name" value="PTS_EIIA_1_perm"/>
</dbReference>
<feature type="domain" description="PTS EIIA type-1" evidence="7">
    <location>
        <begin position="34"/>
        <end position="138"/>
    </location>
</feature>
<dbReference type="EMBL" id="CP097899">
    <property type="protein sequence ID" value="URN95729.1"/>
    <property type="molecule type" value="Genomic_DNA"/>
</dbReference>
<dbReference type="Pfam" id="PF00358">
    <property type="entry name" value="PTS_EIIA_1"/>
    <property type="match status" value="1"/>
</dbReference>
<evidence type="ECO:0000256" key="6">
    <source>
        <dbReference type="ARBA" id="ARBA00022777"/>
    </source>
</evidence>
<keyword evidence="6" id="KW-0418">Kinase</keyword>
<evidence type="ECO:0000313" key="8">
    <source>
        <dbReference type="EMBL" id="URN95729.1"/>
    </source>
</evidence>
<dbReference type="InterPro" id="IPR011055">
    <property type="entry name" value="Dup_hybrid_motif"/>
</dbReference>
<dbReference type="AlphaFoldDB" id="A0A9J6ZJ31"/>
<dbReference type="Gene3D" id="2.70.70.10">
    <property type="entry name" value="Glucose Permease (Domain IIA)"/>
    <property type="match status" value="1"/>
</dbReference>
<evidence type="ECO:0000256" key="1">
    <source>
        <dbReference type="ARBA" id="ARBA00004496"/>
    </source>
</evidence>
<evidence type="ECO:0000256" key="2">
    <source>
        <dbReference type="ARBA" id="ARBA00022448"/>
    </source>
</evidence>
<proteinExistence type="predicted"/>
<dbReference type="PANTHER" id="PTHR45008">
    <property type="entry name" value="PTS SYSTEM GLUCOSE-SPECIFIC EIIA COMPONENT"/>
    <property type="match status" value="1"/>
</dbReference>
<dbReference type="PROSITE" id="PS00371">
    <property type="entry name" value="PTS_EIIA_TYPE_1_HIS"/>
    <property type="match status" value="1"/>
</dbReference>
<keyword evidence="2" id="KW-0813">Transport</keyword>
<comment type="subcellular location">
    <subcellularLocation>
        <location evidence="1">Cytoplasm</location>
    </subcellularLocation>
</comment>
<evidence type="ECO:0000313" key="9">
    <source>
        <dbReference type="Proteomes" id="UP001056756"/>
    </source>
</evidence>
<dbReference type="KEGG" id="plig:NAG76_05645"/>
<dbReference type="NCBIfam" id="TIGR00830">
    <property type="entry name" value="PTBA"/>
    <property type="match status" value="1"/>
</dbReference>
<dbReference type="PROSITE" id="PS51093">
    <property type="entry name" value="PTS_EIIA_TYPE_1"/>
    <property type="match status" value="1"/>
</dbReference>
<evidence type="ECO:0000256" key="3">
    <source>
        <dbReference type="ARBA" id="ARBA00022597"/>
    </source>
</evidence>
<keyword evidence="4" id="KW-0808">Transferase</keyword>
<dbReference type="PANTHER" id="PTHR45008:SF1">
    <property type="entry name" value="PTS SYSTEM GLUCOSE-SPECIFIC EIIA COMPONENT"/>
    <property type="match status" value="1"/>
</dbReference>
<evidence type="ECO:0000256" key="4">
    <source>
        <dbReference type="ARBA" id="ARBA00022679"/>
    </source>
</evidence>
<reference evidence="8" key="1">
    <citation type="submission" date="2022-05" db="EMBL/GenBank/DDBJ databases">
        <title>Novel bacterial taxa in a minimal lignocellulolytic consortium and its capacity to transform plastics disclosed by genome-resolved metagenomics.</title>
        <authorList>
            <person name="Rodriguez C.A.D."/>
            <person name="Diaz-Garcia L."/>
            <person name="Herrera K."/>
            <person name="Tarazona N.A."/>
            <person name="Sproer C."/>
            <person name="Overmann J."/>
            <person name="Jimenez D.J."/>
        </authorList>
    </citation>
    <scope>NUCLEOTIDE SEQUENCE</scope>
    <source>
        <strain evidence="8">MAG5</strain>
    </source>
</reference>
<gene>
    <name evidence="8" type="ORF">NAG76_05645</name>
</gene>
<dbReference type="Proteomes" id="UP001056756">
    <property type="component" value="Chromosome"/>
</dbReference>
<evidence type="ECO:0000259" key="7">
    <source>
        <dbReference type="PROSITE" id="PS51093"/>
    </source>
</evidence>
<organism evidence="8 9">
    <name type="scientific">Candidatus Pristimantibacillus lignocellulolyticus</name>
    <dbReference type="NCBI Taxonomy" id="2994561"/>
    <lineage>
        <taxon>Bacteria</taxon>
        <taxon>Bacillati</taxon>
        <taxon>Bacillota</taxon>
        <taxon>Bacilli</taxon>
        <taxon>Bacillales</taxon>
        <taxon>Paenibacillaceae</taxon>
        <taxon>Candidatus Pristimantibacillus</taxon>
    </lineage>
</organism>
<dbReference type="SUPFAM" id="SSF51261">
    <property type="entry name" value="Duplicated hybrid motif"/>
    <property type="match status" value="1"/>
</dbReference>
<protein>
    <submittedName>
        <fullName evidence="8">PTS glucose transporter subunit IIA</fullName>
    </submittedName>
</protein>
<sequence length="165" mass="18292">MFVKRIKRDSDLLSYVSITAPVTGNMFSIDEVQDEAFSRGYMGEGVAFDPIEGTVKAPISGRISYVVETKHAIVIEHASGLQFLIHVGIDTVDLQGEGFEVFVKYGDQVSEGELLITFDLDHIKSAGYKPHVLVVVIGERNIDHIECNFRNVIIAEPHAFRVVLS</sequence>
<name>A0A9J6ZJ31_9BACL</name>
<dbReference type="GO" id="GO:0009401">
    <property type="term" value="P:phosphoenolpyruvate-dependent sugar phosphotransferase system"/>
    <property type="evidence" value="ECO:0007669"/>
    <property type="project" value="UniProtKB-KW"/>
</dbReference>
<dbReference type="GO" id="GO:0005737">
    <property type="term" value="C:cytoplasm"/>
    <property type="evidence" value="ECO:0007669"/>
    <property type="project" value="UniProtKB-SubCell"/>
</dbReference>
<evidence type="ECO:0000256" key="5">
    <source>
        <dbReference type="ARBA" id="ARBA00022683"/>
    </source>
</evidence>
<accession>A0A9J6ZJ31</accession>
<keyword evidence="3 8" id="KW-0762">Sugar transport</keyword>
<dbReference type="FunFam" id="2.70.70.10:FF:000001">
    <property type="entry name" value="PTS system glucose-specific IIA component"/>
    <property type="match status" value="1"/>
</dbReference>